<dbReference type="InterPro" id="IPR014729">
    <property type="entry name" value="Rossmann-like_a/b/a_fold"/>
</dbReference>
<evidence type="ECO:0000256" key="1">
    <source>
        <dbReference type="ARBA" id="ARBA00008791"/>
    </source>
</evidence>
<dbReference type="CDD" id="cd00293">
    <property type="entry name" value="USP-like"/>
    <property type="match status" value="1"/>
</dbReference>
<proteinExistence type="inferred from homology"/>
<dbReference type="SUPFAM" id="SSF52402">
    <property type="entry name" value="Adenine nucleotide alpha hydrolases-like"/>
    <property type="match status" value="1"/>
</dbReference>
<dbReference type="Pfam" id="PF00582">
    <property type="entry name" value="Usp"/>
    <property type="match status" value="1"/>
</dbReference>
<dbReference type="PANTHER" id="PTHR46268">
    <property type="entry name" value="STRESS RESPONSE PROTEIN NHAX"/>
    <property type="match status" value="1"/>
</dbReference>
<dbReference type="Gene3D" id="3.40.50.620">
    <property type="entry name" value="HUPs"/>
    <property type="match status" value="1"/>
</dbReference>
<dbReference type="InterPro" id="IPR006016">
    <property type="entry name" value="UspA"/>
</dbReference>
<gene>
    <name evidence="3" type="ORF">SAMN04489842_1588</name>
</gene>
<sequence length="147" mass="16204">MVPYDSILLPTDGSETAELATERAVDMADRHDAELHALYVAERTREEPTQQGLEEKLAREIDEGKDVMDVIERQAAKRDVETTTTVEPGVPRTTIEEYADEHGIGLIVIGSTGASDVTEKLLGTVAKYVVNEAPADVFVVRPDKRLR</sequence>
<dbReference type="RefSeq" id="WP_090379983.1">
    <property type="nucleotide sequence ID" value="NZ_FNLC01000002.1"/>
</dbReference>
<dbReference type="Proteomes" id="UP000198848">
    <property type="component" value="Unassembled WGS sequence"/>
</dbReference>
<feature type="domain" description="UspA" evidence="2">
    <location>
        <begin position="4"/>
        <end position="141"/>
    </location>
</feature>
<name>A0A1H1EHW2_NATTX</name>
<comment type="similarity">
    <text evidence="1">Belongs to the universal stress protein A family.</text>
</comment>
<evidence type="ECO:0000313" key="3">
    <source>
        <dbReference type="EMBL" id="SDQ88293.1"/>
    </source>
</evidence>
<organism evidence="3 4">
    <name type="scientific">Natronobacterium texcoconense</name>
    <dbReference type="NCBI Taxonomy" id="1095778"/>
    <lineage>
        <taxon>Archaea</taxon>
        <taxon>Methanobacteriati</taxon>
        <taxon>Methanobacteriota</taxon>
        <taxon>Stenosarchaea group</taxon>
        <taxon>Halobacteria</taxon>
        <taxon>Halobacteriales</taxon>
        <taxon>Natrialbaceae</taxon>
        <taxon>Natronobacterium</taxon>
    </lineage>
</organism>
<dbReference type="OrthoDB" id="105697at2157"/>
<evidence type="ECO:0000313" key="4">
    <source>
        <dbReference type="Proteomes" id="UP000198848"/>
    </source>
</evidence>
<dbReference type="PRINTS" id="PR01438">
    <property type="entry name" value="UNVRSLSTRESS"/>
</dbReference>
<evidence type="ECO:0000259" key="2">
    <source>
        <dbReference type="Pfam" id="PF00582"/>
    </source>
</evidence>
<dbReference type="STRING" id="1095778.SAMN04489842_1588"/>
<keyword evidence="4" id="KW-1185">Reference proteome</keyword>
<dbReference type="InterPro" id="IPR006015">
    <property type="entry name" value="Universal_stress_UspA"/>
</dbReference>
<protein>
    <submittedName>
        <fullName evidence="3">Nucleotide-binding universal stress protein, UspA family</fullName>
    </submittedName>
</protein>
<dbReference type="AlphaFoldDB" id="A0A1H1EHW2"/>
<dbReference type="PANTHER" id="PTHR46268:SF6">
    <property type="entry name" value="UNIVERSAL STRESS PROTEIN UP12"/>
    <property type="match status" value="1"/>
</dbReference>
<reference evidence="4" key="1">
    <citation type="submission" date="2016-10" db="EMBL/GenBank/DDBJ databases">
        <authorList>
            <person name="Varghese N."/>
            <person name="Submissions S."/>
        </authorList>
    </citation>
    <scope>NUCLEOTIDE SEQUENCE [LARGE SCALE GENOMIC DNA]</scope>
    <source>
        <strain evidence="4">DSM 24767</strain>
    </source>
</reference>
<dbReference type="EMBL" id="FNLC01000002">
    <property type="protein sequence ID" value="SDQ88293.1"/>
    <property type="molecule type" value="Genomic_DNA"/>
</dbReference>
<accession>A0A1H1EHW2</accession>